<keyword evidence="6" id="KW-1185">Reference proteome</keyword>
<keyword evidence="3" id="KW-0443">Lipid metabolism</keyword>
<dbReference type="PROSITE" id="PS51635">
    <property type="entry name" value="PNPLA"/>
    <property type="match status" value="1"/>
</dbReference>
<accession>A0ABY6HNV6</accession>
<name>A0ABY6HNV6_9ARCH</name>
<evidence type="ECO:0000256" key="3">
    <source>
        <dbReference type="ARBA" id="ARBA00023098"/>
    </source>
</evidence>
<dbReference type="EMBL" id="CP104013">
    <property type="protein sequence ID" value="UYP45208.1"/>
    <property type="molecule type" value="Genomic_DNA"/>
</dbReference>
<dbReference type="InterPro" id="IPR016035">
    <property type="entry name" value="Acyl_Trfase/lysoPLipase"/>
</dbReference>
<proteinExistence type="predicted"/>
<dbReference type="Gene3D" id="3.40.1090.10">
    <property type="entry name" value="Cytosolic phospholipase A2 catalytic domain"/>
    <property type="match status" value="1"/>
</dbReference>
<evidence type="ECO:0000259" key="4">
    <source>
        <dbReference type="PROSITE" id="PS51635"/>
    </source>
</evidence>
<evidence type="ECO:0000256" key="2">
    <source>
        <dbReference type="ARBA" id="ARBA00022963"/>
    </source>
</evidence>
<dbReference type="Proteomes" id="UP001208689">
    <property type="component" value="Chromosome"/>
</dbReference>
<protein>
    <recommendedName>
        <fullName evidence="4">PNPLA domain-containing protein</fullName>
    </recommendedName>
</protein>
<sequence length="309" mass="35532">MIIIRRVLVLKGGGIRGLLQLDSLRILENHYDEPICRIFDLITGTSVGAITGGVCALGQISMESYIDSFLRYFPSIFKKHWWSGIFKPVYQRKHFYSMWDAILGENPIYMRDCKTKFMCTAVNLCTNRTHFFKSWEDEDKDELLANQIAKSFAAPYFFGQFVDEKNKAVWVDGGAGTTNTPVDRAYAEVINQGWYKERTEIIILGTGYVDLSIPFEKAKKQGQLQQMLKFMSPVEGGLARIQSTLNKIRRMEIITKANPLITVKYFDTDIGKIFSGTDKIQYVQQYMSFGRVIAEQVERYLEDSKIPFH</sequence>
<dbReference type="PANTHER" id="PTHR24185:SF1">
    <property type="entry name" value="CALCIUM-INDEPENDENT PHOSPHOLIPASE A2-GAMMA"/>
    <property type="match status" value="1"/>
</dbReference>
<gene>
    <name evidence="5" type="ORF">NEF87_001493</name>
</gene>
<evidence type="ECO:0000313" key="5">
    <source>
        <dbReference type="EMBL" id="UYP45208.1"/>
    </source>
</evidence>
<dbReference type="PANTHER" id="PTHR24185">
    <property type="entry name" value="CALCIUM-INDEPENDENT PHOSPHOLIPASE A2-GAMMA"/>
    <property type="match status" value="1"/>
</dbReference>
<evidence type="ECO:0000313" key="6">
    <source>
        <dbReference type="Proteomes" id="UP001208689"/>
    </source>
</evidence>
<dbReference type="Pfam" id="PF01734">
    <property type="entry name" value="Patatin"/>
    <property type="match status" value="1"/>
</dbReference>
<keyword evidence="1" id="KW-0378">Hydrolase</keyword>
<keyword evidence="2" id="KW-0442">Lipid degradation</keyword>
<dbReference type="InterPro" id="IPR002641">
    <property type="entry name" value="PNPLA_dom"/>
</dbReference>
<dbReference type="SUPFAM" id="SSF52151">
    <property type="entry name" value="FabD/lysophospholipase-like"/>
    <property type="match status" value="1"/>
</dbReference>
<evidence type="ECO:0000256" key="1">
    <source>
        <dbReference type="ARBA" id="ARBA00022801"/>
    </source>
</evidence>
<organism evidence="5 6">
    <name type="scientific">Candidatus Lokiarchaeum ossiferum</name>
    <dbReference type="NCBI Taxonomy" id="2951803"/>
    <lineage>
        <taxon>Archaea</taxon>
        <taxon>Promethearchaeati</taxon>
        <taxon>Promethearchaeota</taxon>
        <taxon>Promethearchaeia</taxon>
        <taxon>Promethearchaeales</taxon>
        <taxon>Promethearchaeaceae</taxon>
        <taxon>Candidatus Lokiarchaeum</taxon>
    </lineage>
</organism>
<reference evidence="5" key="1">
    <citation type="submission" date="2022-09" db="EMBL/GenBank/DDBJ databases">
        <title>Actin cytoskeleton and complex cell architecture in an #Asgard archaeon.</title>
        <authorList>
            <person name="Ponce Toledo R.I."/>
            <person name="Schleper C."/>
            <person name="Rodrigues Oliveira T."/>
            <person name="Wollweber F."/>
            <person name="Xu J."/>
            <person name="Rittmann S."/>
            <person name="Klingl A."/>
            <person name="Pilhofer M."/>
        </authorList>
    </citation>
    <scope>NUCLEOTIDE SEQUENCE</scope>
    <source>
        <strain evidence="5">B-35</strain>
    </source>
</reference>
<feature type="domain" description="PNPLA" evidence="4">
    <location>
        <begin position="8"/>
        <end position="186"/>
    </location>
</feature>